<dbReference type="AlphaFoldDB" id="A0AAV6VS85"/>
<dbReference type="EMBL" id="JAFNEN010000031">
    <property type="protein sequence ID" value="KAG8199123.1"/>
    <property type="molecule type" value="Genomic_DNA"/>
</dbReference>
<evidence type="ECO:0000313" key="2">
    <source>
        <dbReference type="EMBL" id="KAG8199123.1"/>
    </source>
</evidence>
<accession>A0AAV6VS85</accession>
<feature type="region of interest" description="Disordered" evidence="1">
    <location>
        <begin position="94"/>
        <end position="151"/>
    </location>
</feature>
<protein>
    <submittedName>
        <fullName evidence="2">Uncharacterized protein</fullName>
    </submittedName>
</protein>
<gene>
    <name evidence="2" type="ORF">JTE90_016259</name>
</gene>
<keyword evidence="3" id="KW-1185">Reference proteome</keyword>
<feature type="region of interest" description="Disordered" evidence="1">
    <location>
        <begin position="60"/>
        <end position="82"/>
    </location>
</feature>
<sequence>MKRKNADHGQSRSRLTDYESSESPVSSENNDLMTKSLSVQTMDKVDRCTMCRAKTIHGVGVKPQPLRSPKKDDPVRTSKEEEEARRLILKVISLQQEQRHHGRTPHVHVPADADDEQCRPVHNARYQDGEYGVGVGPPLLRSTKKMRWTPT</sequence>
<evidence type="ECO:0000313" key="3">
    <source>
        <dbReference type="Proteomes" id="UP000827092"/>
    </source>
</evidence>
<comment type="caution">
    <text evidence="2">The sequence shown here is derived from an EMBL/GenBank/DDBJ whole genome shotgun (WGS) entry which is preliminary data.</text>
</comment>
<proteinExistence type="predicted"/>
<organism evidence="2 3">
    <name type="scientific">Oedothorax gibbosus</name>
    <dbReference type="NCBI Taxonomy" id="931172"/>
    <lineage>
        <taxon>Eukaryota</taxon>
        <taxon>Metazoa</taxon>
        <taxon>Ecdysozoa</taxon>
        <taxon>Arthropoda</taxon>
        <taxon>Chelicerata</taxon>
        <taxon>Arachnida</taxon>
        <taxon>Araneae</taxon>
        <taxon>Araneomorphae</taxon>
        <taxon>Entelegynae</taxon>
        <taxon>Araneoidea</taxon>
        <taxon>Linyphiidae</taxon>
        <taxon>Erigoninae</taxon>
        <taxon>Oedothorax</taxon>
    </lineage>
</organism>
<feature type="compositionally biased region" description="Basic and acidic residues" evidence="1">
    <location>
        <begin position="69"/>
        <end position="82"/>
    </location>
</feature>
<evidence type="ECO:0000256" key="1">
    <source>
        <dbReference type="SAM" id="MobiDB-lite"/>
    </source>
</evidence>
<reference evidence="2 3" key="1">
    <citation type="journal article" date="2022" name="Nat. Ecol. Evol.">
        <title>A masculinizing supergene underlies an exaggerated male reproductive morph in a spider.</title>
        <authorList>
            <person name="Hendrickx F."/>
            <person name="De Corte Z."/>
            <person name="Sonet G."/>
            <person name="Van Belleghem S.M."/>
            <person name="Kostlbacher S."/>
            <person name="Vangestel C."/>
        </authorList>
    </citation>
    <scope>NUCLEOTIDE SEQUENCE [LARGE SCALE GENOMIC DNA]</scope>
    <source>
        <strain evidence="2">W744_W776</strain>
    </source>
</reference>
<feature type="compositionally biased region" description="Basic and acidic residues" evidence="1">
    <location>
        <begin position="1"/>
        <end position="17"/>
    </location>
</feature>
<feature type="region of interest" description="Disordered" evidence="1">
    <location>
        <begin position="1"/>
        <end position="37"/>
    </location>
</feature>
<dbReference type="Proteomes" id="UP000827092">
    <property type="component" value="Unassembled WGS sequence"/>
</dbReference>
<feature type="compositionally biased region" description="Basic residues" evidence="1">
    <location>
        <begin position="142"/>
        <end position="151"/>
    </location>
</feature>
<name>A0AAV6VS85_9ARAC</name>